<keyword evidence="2" id="KW-1185">Reference proteome</keyword>
<gene>
    <name evidence="1" type="ORF">NIES267_40070</name>
</gene>
<dbReference type="EMBL" id="AP018227">
    <property type="protein sequence ID" value="BAY84511.1"/>
    <property type="molecule type" value="Genomic_DNA"/>
</dbReference>
<sequence length="276" mass="31780">MSHLIVNTALKIIDSHAANLFIAQLPVVNSFNSKLYFEDNNAILWVTSKELAVSLKNNYIHIVSLLCDWEIRELKIFWNGCGNRYFPISSLLASTSKGLAVMLDKNSVILKQNPINSAINSNQENSSSIDISGFELPSTYLKNASYEIIQQFMLEMRRRGYIVTATDMTSNTCLMVNDLQAPDRGCGWRGRDWIGLNFLMLWRDSFDTGNFNYYQQLTNVVSRDYFISDFDYLLRAPNGDLRRYYSHYFFVDNYLDVPARICVSQPGNWEVVESFN</sequence>
<evidence type="ECO:0000313" key="1">
    <source>
        <dbReference type="EMBL" id="BAY84511.1"/>
    </source>
</evidence>
<dbReference type="Proteomes" id="UP000218418">
    <property type="component" value="Chromosome"/>
</dbReference>
<dbReference type="AlphaFoldDB" id="A0A1Z4LTN0"/>
<dbReference type="OrthoDB" id="518187at2"/>
<protein>
    <submittedName>
        <fullName evidence="1">Uncharacterized protein</fullName>
    </submittedName>
</protein>
<organism evidence="1 2">
    <name type="scientific">Calothrix parasitica NIES-267</name>
    <dbReference type="NCBI Taxonomy" id="1973488"/>
    <lineage>
        <taxon>Bacteria</taxon>
        <taxon>Bacillati</taxon>
        <taxon>Cyanobacteriota</taxon>
        <taxon>Cyanophyceae</taxon>
        <taxon>Nostocales</taxon>
        <taxon>Calotrichaceae</taxon>
        <taxon>Calothrix</taxon>
    </lineage>
</organism>
<accession>A0A1Z4LTN0</accession>
<proteinExistence type="predicted"/>
<evidence type="ECO:0000313" key="2">
    <source>
        <dbReference type="Proteomes" id="UP000218418"/>
    </source>
</evidence>
<reference evidence="1 2" key="1">
    <citation type="submission" date="2017-06" db="EMBL/GenBank/DDBJ databases">
        <title>Genome sequencing of cyanobaciteial culture collection at National Institute for Environmental Studies (NIES).</title>
        <authorList>
            <person name="Hirose Y."/>
            <person name="Shimura Y."/>
            <person name="Fujisawa T."/>
            <person name="Nakamura Y."/>
            <person name="Kawachi M."/>
        </authorList>
    </citation>
    <scope>NUCLEOTIDE SEQUENCE [LARGE SCALE GENOMIC DNA]</scope>
    <source>
        <strain evidence="1 2">NIES-267</strain>
    </source>
</reference>
<name>A0A1Z4LTN0_9CYAN</name>